<evidence type="ECO:0000256" key="7">
    <source>
        <dbReference type="ARBA" id="ARBA00022927"/>
    </source>
</evidence>
<keyword evidence="6 11" id="KW-0812">Transmembrane</keyword>
<reference evidence="14" key="1">
    <citation type="journal article" date="2019" name="Int. J. Syst. Evol. Microbiol.">
        <title>The Global Catalogue of Microorganisms (GCM) 10K type strain sequencing project: providing services to taxonomists for standard genome sequencing and annotation.</title>
        <authorList>
            <consortium name="The Broad Institute Genomics Platform"/>
            <consortium name="The Broad Institute Genome Sequencing Center for Infectious Disease"/>
            <person name="Wu L."/>
            <person name="Ma J."/>
        </authorList>
    </citation>
    <scope>NUCLEOTIDE SEQUENCE [LARGE SCALE GENOMIC DNA]</scope>
    <source>
        <strain evidence="14">JCM 17664</strain>
    </source>
</reference>
<organism evidence="13 14">
    <name type="scientific">Compostibacter hankyongensis</name>
    <dbReference type="NCBI Taxonomy" id="1007089"/>
    <lineage>
        <taxon>Bacteria</taxon>
        <taxon>Pseudomonadati</taxon>
        <taxon>Bacteroidota</taxon>
        <taxon>Chitinophagia</taxon>
        <taxon>Chitinophagales</taxon>
        <taxon>Chitinophagaceae</taxon>
        <taxon>Compostibacter</taxon>
    </lineage>
</organism>
<feature type="transmembrane region" description="Helical" evidence="11">
    <location>
        <begin position="6"/>
        <end position="25"/>
    </location>
</feature>
<dbReference type="Gene3D" id="3.30.1150.10">
    <property type="match status" value="2"/>
</dbReference>
<gene>
    <name evidence="13" type="ORF">GCM10023143_33600</name>
</gene>
<evidence type="ECO:0000256" key="2">
    <source>
        <dbReference type="ARBA" id="ARBA00006555"/>
    </source>
</evidence>
<name>A0ABP8G9Q7_9BACT</name>
<dbReference type="InterPro" id="IPR037682">
    <property type="entry name" value="TonB_C"/>
</dbReference>
<dbReference type="PANTHER" id="PTHR33446">
    <property type="entry name" value="PROTEIN TONB-RELATED"/>
    <property type="match status" value="1"/>
</dbReference>
<feature type="transmembrane region" description="Helical" evidence="11">
    <location>
        <begin position="271"/>
        <end position="290"/>
    </location>
</feature>
<keyword evidence="9 11" id="KW-0472">Membrane</keyword>
<proteinExistence type="inferred from homology"/>
<evidence type="ECO:0000256" key="3">
    <source>
        <dbReference type="ARBA" id="ARBA00022448"/>
    </source>
</evidence>
<dbReference type="Pfam" id="PF05569">
    <property type="entry name" value="Peptidase_M56"/>
    <property type="match status" value="1"/>
</dbReference>
<comment type="subcellular location">
    <subcellularLocation>
        <location evidence="1">Cell inner membrane</location>
        <topology evidence="1">Single-pass membrane protein</topology>
        <orientation evidence="1">Periplasmic side</orientation>
    </subcellularLocation>
</comment>
<evidence type="ECO:0000256" key="10">
    <source>
        <dbReference type="SAM" id="MobiDB-lite"/>
    </source>
</evidence>
<evidence type="ECO:0000259" key="12">
    <source>
        <dbReference type="PROSITE" id="PS52015"/>
    </source>
</evidence>
<dbReference type="NCBIfam" id="TIGR01352">
    <property type="entry name" value="tonB_Cterm"/>
    <property type="match status" value="2"/>
</dbReference>
<feature type="transmembrane region" description="Helical" evidence="11">
    <location>
        <begin position="37"/>
        <end position="56"/>
    </location>
</feature>
<accession>A0ABP8G9Q7</accession>
<feature type="domain" description="TonB C-terminal" evidence="12">
    <location>
        <begin position="511"/>
        <end position="602"/>
    </location>
</feature>
<feature type="domain" description="TonB C-terminal" evidence="12">
    <location>
        <begin position="387"/>
        <end position="484"/>
    </location>
</feature>
<evidence type="ECO:0000256" key="5">
    <source>
        <dbReference type="ARBA" id="ARBA00022519"/>
    </source>
</evidence>
<evidence type="ECO:0000313" key="13">
    <source>
        <dbReference type="EMBL" id="GAA4319864.1"/>
    </source>
</evidence>
<evidence type="ECO:0000313" key="14">
    <source>
        <dbReference type="Proteomes" id="UP001501207"/>
    </source>
</evidence>
<feature type="compositionally biased region" description="Pro residues" evidence="10">
    <location>
        <begin position="337"/>
        <end position="360"/>
    </location>
</feature>
<comment type="caution">
    <text evidence="13">The sequence shown here is derived from an EMBL/GenBank/DDBJ whole genome shotgun (WGS) entry which is preliminary data.</text>
</comment>
<sequence length="602" mass="67382">MSSLFLYLIKVTACSLLFYGYYLLALRNKRFHQWNRYYLLGATLLSAIIPLLHIPFVPDDSTRGGLITYTSRVLEVRDNWLPMVTITPERSFSVADYAAGAYVLGILLLLFRLVLGLRRMIRLIRQHEKIHFADYILVPSAGSSGPYSFFRYICWDTAVEEDSDEGRHMLRHELAHVREKHSADKLFMELACALFWCNPVFHLFRKELSLVHEFIADEKATGQEAPAAYAACILLQPFGHAPELFSNTFFHPPVKRRLRMLLRPSGNGRAYLRRLLVIPLLAVVAVLFSFTQYPGLQVTLTKVTGATSGNMLFPDEPAAAMPADTVPDAKKPAAQRVPPPPPPAPSQKSKTPPPPPPAPPRQKDSRGFDTSRNALYTFVQKMPEFPGGDKAMMNYLREHVRYPAEAREENIQGTIIVQFIVSPDGSLSNIKTIGAHKGGGLEEEAVRIVKTMPRWQPGIQDNKPVRVQYALPIRFMLQASGPARSAADSSRNGPAANKVYTFVEKMPAFPGGDEALMHYLRDHIHYPDVAREKNIQGTVVVQFIVGTDGSLSHVHTVEKPKGGGLEEEAIRVVQAMPRWQPGSQDGKLVVVQYSLPVRFLLQ</sequence>
<evidence type="ECO:0000256" key="11">
    <source>
        <dbReference type="SAM" id="Phobius"/>
    </source>
</evidence>
<feature type="transmembrane region" description="Helical" evidence="11">
    <location>
        <begin position="97"/>
        <end position="115"/>
    </location>
</feature>
<dbReference type="Pfam" id="PF03544">
    <property type="entry name" value="TonB_C"/>
    <property type="match status" value="2"/>
</dbReference>
<dbReference type="SUPFAM" id="SSF74653">
    <property type="entry name" value="TolA/TonB C-terminal domain"/>
    <property type="match status" value="2"/>
</dbReference>
<protein>
    <submittedName>
        <fullName evidence="13">M56 family metallopeptidase</fullName>
    </submittedName>
</protein>
<dbReference type="Proteomes" id="UP001501207">
    <property type="component" value="Unassembled WGS sequence"/>
</dbReference>
<dbReference type="InterPro" id="IPR008756">
    <property type="entry name" value="Peptidase_M56"/>
</dbReference>
<dbReference type="EMBL" id="BAABFN010000022">
    <property type="protein sequence ID" value="GAA4319864.1"/>
    <property type="molecule type" value="Genomic_DNA"/>
</dbReference>
<evidence type="ECO:0000256" key="1">
    <source>
        <dbReference type="ARBA" id="ARBA00004383"/>
    </source>
</evidence>
<keyword evidence="7" id="KW-0653">Protein transport</keyword>
<dbReference type="CDD" id="cd07341">
    <property type="entry name" value="M56_BlaR1_MecR1_like"/>
    <property type="match status" value="1"/>
</dbReference>
<evidence type="ECO:0000256" key="4">
    <source>
        <dbReference type="ARBA" id="ARBA00022475"/>
    </source>
</evidence>
<comment type="similarity">
    <text evidence="2">Belongs to the TonB family.</text>
</comment>
<evidence type="ECO:0000256" key="9">
    <source>
        <dbReference type="ARBA" id="ARBA00023136"/>
    </source>
</evidence>
<evidence type="ECO:0000256" key="8">
    <source>
        <dbReference type="ARBA" id="ARBA00022989"/>
    </source>
</evidence>
<evidence type="ECO:0000256" key="6">
    <source>
        <dbReference type="ARBA" id="ARBA00022692"/>
    </source>
</evidence>
<keyword evidence="14" id="KW-1185">Reference proteome</keyword>
<dbReference type="InterPro" id="IPR006260">
    <property type="entry name" value="TonB/TolA_C"/>
</dbReference>
<feature type="region of interest" description="Disordered" evidence="10">
    <location>
        <begin position="314"/>
        <end position="368"/>
    </location>
</feature>
<keyword evidence="5" id="KW-0997">Cell inner membrane</keyword>
<keyword evidence="4" id="KW-1003">Cell membrane</keyword>
<dbReference type="InterPro" id="IPR051045">
    <property type="entry name" value="TonB-dependent_transducer"/>
</dbReference>
<dbReference type="RefSeq" id="WP_344981551.1">
    <property type="nucleotide sequence ID" value="NZ_BAABFN010000022.1"/>
</dbReference>
<dbReference type="PRINTS" id="PR01374">
    <property type="entry name" value="TONBPROTEIN"/>
</dbReference>
<dbReference type="InterPro" id="IPR003538">
    <property type="entry name" value="TonB"/>
</dbReference>
<keyword evidence="8 11" id="KW-1133">Transmembrane helix</keyword>
<dbReference type="PROSITE" id="PS52015">
    <property type="entry name" value="TONB_CTD"/>
    <property type="match status" value="2"/>
</dbReference>
<dbReference type="PANTHER" id="PTHR33446:SF2">
    <property type="entry name" value="PROTEIN TONB"/>
    <property type="match status" value="1"/>
</dbReference>
<keyword evidence="3" id="KW-0813">Transport</keyword>